<keyword evidence="8 11" id="KW-1133">Transmembrane helix</keyword>
<accession>A0A6M8HNY3</accession>
<dbReference type="PANTHER" id="PTHR30042">
    <property type="entry name" value="POTASSIUM-TRANSPORTING ATPASE C CHAIN"/>
    <property type="match status" value="1"/>
</dbReference>
<protein>
    <recommendedName>
        <fullName evidence="11">Potassium-transporting ATPase KdpC subunit</fullName>
    </recommendedName>
    <alternativeName>
        <fullName evidence="11">ATP phosphohydrolase [potassium-transporting] C chain</fullName>
    </alternativeName>
    <alternativeName>
        <fullName evidence="11">Potassium-binding and translocating subunit C</fullName>
    </alternativeName>
    <alternativeName>
        <fullName evidence="11">Potassium-translocating ATPase C chain</fullName>
    </alternativeName>
</protein>
<dbReference type="RefSeq" id="WP_171837607.1">
    <property type="nucleotide sequence ID" value="NZ_CP053708.1"/>
</dbReference>
<keyword evidence="14" id="KW-1185">Reference proteome</keyword>
<evidence type="ECO:0000256" key="7">
    <source>
        <dbReference type="ARBA" id="ARBA00022958"/>
    </source>
</evidence>
<dbReference type="NCBIfam" id="NF001454">
    <property type="entry name" value="PRK00315.1"/>
    <property type="match status" value="1"/>
</dbReference>
<feature type="region of interest" description="Disordered" evidence="12">
    <location>
        <begin position="71"/>
        <end position="98"/>
    </location>
</feature>
<evidence type="ECO:0000256" key="1">
    <source>
        <dbReference type="ARBA" id="ARBA00022448"/>
    </source>
</evidence>
<comment type="similarity">
    <text evidence="11">Belongs to the KdpC family.</text>
</comment>
<evidence type="ECO:0000313" key="13">
    <source>
        <dbReference type="EMBL" id="QKE90005.1"/>
    </source>
</evidence>
<organism evidence="13 14">
    <name type="scientific">Lichenicola cladoniae</name>
    <dbReference type="NCBI Taxonomy" id="1484109"/>
    <lineage>
        <taxon>Bacteria</taxon>
        <taxon>Pseudomonadati</taxon>
        <taxon>Pseudomonadota</taxon>
        <taxon>Alphaproteobacteria</taxon>
        <taxon>Acetobacterales</taxon>
        <taxon>Acetobacteraceae</taxon>
        <taxon>Lichenicola</taxon>
    </lineage>
</organism>
<gene>
    <name evidence="11 13" type="primary">kdpC</name>
    <name evidence="13" type="ORF">HN018_08050</name>
</gene>
<keyword evidence="3 11" id="KW-0633">Potassium transport</keyword>
<keyword evidence="2 11" id="KW-1003">Cell membrane</keyword>
<reference evidence="13 14" key="1">
    <citation type="journal article" date="2014" name="World J. Microbiol. Biotechnol.">
        <title>Biodiversity and physiological characteristics of Antarctic and Arctic lichens-associated bacteria.</title>
        <authorList>
            <person name="Lee Y.M."/>
            <person name="Kim E.H."/>
            <person name="Lee H.K."/>
            <person name="Hong S.G."/>
        </authorList>
    </citation>
    <scope>NUCLEOTIDE SEQUENCE [LARGE SCALE GENOMIC DNA]</scope>
    <source>
        <strain evidence="13 14">PAMC 26569</strain>
    </source>
</reference>
<dbReference type="PANTHER" id="PTHR30042:SF2">
    <property type="entry name" value="POTASSIUM-TRANSPORTING ATPASE KDPC SUBUNIT"/>
    <property type="match status" value="1"/>
</dbReference>
<dbReference type="GO" id="GO:0005524">
    <property type="term" value="F:ATP binding"/>
    <property type="evidence" value="ECO:0007669"/>
    <property type="project" value="UniProtKB-UniRule"/>
</dbReference>
<dbReference type="Proteomes" id="UP000500767">
    <property type="component" value="Chromosome"/>
</dbReference>
<keyword evidence="1 11" id="KW-0813">Transport</keyword>
<keyword evidence="6 11" id="KW-0067">ATP-binding</keyword>
<evidence type="ECO:0000256" key="3">
    <source>
        <dbReference type="ARBA" id="ARBA00022538"/>
    </source>
</evidence>
<dbReference type="InterPro" id="IPR003820">
    <property type="entry name" value="KdpC"/>
</dbReference>
<dbReference type="EMBL" id="CP053708">
    <property type="protein sequence ID" value="QKE90005.1"/>
    <property type="molecule type" value="Genomic_DNA"/>
</dbReference>
<comment type="function">
    <text evidence="11">Part of the high-affinity ATP-driven potassium transport (or Kdp) system, which catalyzes the hydrolysis of ATP coupled with the electrogenic transport of potassium into the cytoplasm. This subunit acts as a catalytic chaperone that increases the ATP-binding affinity of the ATP-hydrolyzing subunit KdpB by the formation of a transient KdpB/KdpC/ATP ternary complex.</text>
</comment>
<dbReference type="KEGG" id="lck:HN018_08050"/>
<evidence type="ECO:0000256" key="8">
    <source>
        <dbReference type="ARBA" id="ARBA00022989"/>
    </source>
</evidence>
<keyword evidence="4 11" id="KW-0812">Transmembrane</keyword>
<dbReference type="NCBIfam" id="TIGR00681">
    <property type="entry name" value="kdpC"/>
    <property type="match status" value="1"/>
</dbReference>
<evidence type="ECO:0000256" key="9">
    <source>
        <dbReference type="ARBA" id="ARBA00023065"/>
    </source>
</evidence>
<evidence type="ECO:0000256" key="5">
    <source>
        <dbReference type="ARBA" id="ARBA00022741"/>
    </source>
</evidence>
<dbReference type="GO" id="GO:0008556">
    <property type="term" value="F:P-type potassium transmembrane transporter activity"/>
    <property type="evidence" value="ECO:0007669"/>
    <property type="project" value="InterPro"/>
</dbReference>
<comment type="subcellular location">
    <subcellularLocation>
        <location evidence="11">Cell membrane</location>
        <topology evidence="11">Single-pass membrane protein</topology>
    </subcellularLocation>
</comment>
<evidence type="ECO:0000256" key="10">
    <source>
        <dbReference type="ARBA" id="ARBA00023136"/>
    </source>
</evidence>
<keyword evidence="9 11" id="KW-0406">Ion transport</keyword>
<evidence type="ECO:0000256" key="2">
    <source>
        <dbReference type="ARBA" id="ARBA00022475"/>
    </source>
</evidence>
<evidence type="ECO:0000256" key="12">
    <source>
        <dbReference type="SAM" id="MobiDB-lite"/>
    </source>
</evidence>
<dbReference type="HAMAP" id="MF_00276">
    <property type="entry name" value="KdpC"/>
    <property type="match status" value="1"/>
</dbReference>
<evidence type="ECO:0000256" key="6">
    <source>
        <dbReference type="ARBA" id="ARBA00022840"/>
    </source>
</evidence>
<keyword evidence="5 11" id="KW-0547">Nucleotide-binding</keyword>
<dbReference type="PIRSF" id="PIRSF001296">
    <property type="entry name" value="K_ATPase_KdpC"/>
    <property type="match status" value="1"/>
</dbReference>
<proteinExistence type="inferred from homology"/>
<dbReference type="GO" id="GO:0005886">
    <property type="term" value="C:plasma membrane"/>
    <property type="evidence" value="ECO:0007669"/>
    <property type="project" value="UniProtKB-SubCell"/>
</dbReference>
<dbReference type="Pfam" id="PF02669">
    <property type="entry name" value="KdpC"/>
    <property type="match status" value="1"/>
</dbReference>
<comment type="subunit">
    <text evidence="11">The system is composed of three essential subunits: KdpA, KdpB and KdpC.</text>
</comment>
<name>A0A6M8HNY3_9PROT</name>
<keyword evidence="7 11" id="KW-0630">Potassium</keyword>
<evidence type="ECO:0000313" key="14">
    <source>
        <dbReference type="Proteomes" id="UP000500767"/>
    </source>
</evidence>
<evidence type="ECO:0000256" key="4">
    <source>
        <dbReference type="ARBA" id="ARBA00022692"/>
    </source>
</evidence>
<sequence>MLTHLRPAFSLVVLFTLLLGLVFPLGFVGVGAVVFPFQANGSLIVRDGKQVGSALIGENFTSDRFFHGRESAISGTDPKDASKTVPTPYDASTSTASNLAPTSKALHDRVAGDVATLVKQGATAGTIPMDSVTSSGSGLDPDISPDYAALQAPVVAAARHVPVETVRQLLAAHTQGRMLGVFGEPRVNVLRLNLALESLSRSGAAPGSANKVQTSSN</sequence>
<evidence type="ECO:0000256" key="11">
    <source>
        <dbReference type="HAMAP-Rule" id="MF_00276"/>
    </source>
</evidence>
<dbReference type="AlphaFoldDB" id="A0A6M8HNY3"/>
<keyword evidence="10 11" id="KW-0472">Membrane</keyword>